<dbReference type="InterPro" id="IPR036380">
    <property type="entry name" value="Isochorismatase-like_sf"/>
</dbReference>
<dbReference type="InterPro" id="IPR050993">
    <property type="entry name" value="Isochorismatase_domain"/>
</dbReference>
<reference evidence="3 4" key="1">
    <citation type="journal article" date="2023" name="G3 (Bethesda)">
        <title>A chromosome-level genome assembly of Zasmidium syzygii isolated from banana leaves.</title>
        <authorList>
            <person name="van Westerhoven A.C."/>
            <person name="Mehrabi R."/>
            <person name="Talebi R."/>
            <person name="Steentjes M.B.F."/>
            <person name="Corcolon B."/>
            <person name="Chong P.A."/>
            <person name="Kema G.H.J."/>
            <person name="Seidl M.F."/>
        </authorList>
    </citation>
    <scope>NUCLEOTIDE SEQUENCE [LARGE SCALE GENOMIC DNA]</scope>
    <source>
        <strain evidence="3 4">P124</strain>
    </source>
</reference>
<dbReference type="PANTHER" id="PTHR14119:SF3">
    <property type="entry name" value="ISOCHORISMATASE DOMAIN-CONTAINING PROTEIN 2"/>
    <property type="match status" value="1"/>
</dbReference>
<organism evidence="3 4">
    <name type="scientific">Zasmidium cellare</name>
    <name type="common">Wine cellar mold</name>
    <name type="synonym">Racodium cellare</name>
    <dbReference type="NCBI Taxonomy" id="395010"/>
    <lineage>
        <taxon>Eukaryota</taxon>
        <taxon>Fungi</taxon>
        <taxon>Dikarya</taxon>
        <taxon>Ascomycota</taxon>
        <taxon>Pezizomycotina</taxon>
        <taxon>Dothideomycetes</taxon>
        <taxon>Dothideomycetidae</taxon>
        <taxon>Mycosphaerellales</taxon>
        <taxon>Mycosphaerellaceae</taxon>
        <taxon>Zasmidium</taxon>
    </lineage>
</organism>
<keyword evidence="4" id="KW-1185">Reference proteome</keyword>
<feature type="domain" description="Isochorismatase-like" evidence="2">
    <location>
        <begin position="31"/>
        <end position="181"/>
    </location>
</feature>
<protein>
    <recommendedName>
        <fullName evidence="2">Isochorismatase-like domain-containing protein</fullName>
    </recommendedName>
</protein>
<evidence type="ECO:0000313" key="4">
    <source>
        <dbReference type="Proteomes" id="UP001305779"/>
    </source>
</evidence>
<dbReference type="InterPro" id="IPR000868">
    <property type="entry name" value="Isochorismatase-like_dom"/>
</dbReference>
<name>A0ABR0EPN0_ZASCE</name>
<evidence type="ECO:0000313" key="3">
    <source>
        <dbReference type="EMBL" id="KAK4502763.1"/>
    </source>
</evidence>
<dbReference type="Pfam" id="PF00857">
    <property type="entry name" value="Isochorismatase"/>
    <property type="match status" value="1"/>
</dbReference>
<proteinExistence type="inferred from homology"/>
<dbReference type="EMBL" id="JAXOVC010000004">
    <property type="protein sequence ID" value="KAK4502763.1"/>
    <property type="molecule type" value="Genomic_DNA"/>
</dbReference>
<dbReference type="Gene3D" id="3.40.50.850">
    <property type="entry name" value="Isochorismatase-like"/>
    <property type="match status" value="1"/>
</dbReference>
<evidence type="ECO:0000256" key="1">
    <source>
        <dbReference type="ARBA" id="ARBA00006336"/>
    </source>
</evidence>
<gene>
    <name evidence="3" type="ORF">PRZ48_006189</name>
</gene>
<accession>A0ABR0EPN0</accession>
<comment type="similarity">
    <text evidence="1">Belongs to the isochorismatase family.</text>
</comment>
<sequence>MVAKLIDDSETDALVRPSYPTSHPTLTICSICDLQEKFRGAIYEFAKVVSTTQKLLKASQILDIPVIATTQLRGKLGETCPELGLDSADGVKTKVHADKSAFSMWTPEVQNAFKELGSEKRECIIVGIESHICVTQTTLDLLREGHKVYVIADGVSSCNPQEIPIALNRLRAEGAVVTSSESFLYECMGDAGIGEFKEIAKLVKEYNGKTKEGLQALCKF</sequence>
<dbReference type="SUPFAM" id="SSF52499">
    <property type="entry name" value="Isochorismatase-like hydrolases"/>
    <property type="match status" value="1"/>
</dbReference>
<dbReference type="Proteomes" id="UP001305779">
    <property type="component" value="Unassembled WGS sequence"/>
</dbReference>
<comment type="caution">
    <text evidence="3">The sequence shown here is derived from an EMBL/GenBank/DDBJ whole genome shotgun (WGS) entry which is preliminary data.</text>
</comment>
<evidence type="ECO:0000259" key="2">
    <source>
        <dbReference type="Pfam" id="PF00857"/>
    </source>
</evidence>
<dbReference type="PANTHER" id="PTHR14119">
    <property type="entry name" value="HYDROLASE"/>
    <property type="match status" value="1"/>
</dbReference>